<evidence type="ECO:0000313" key="2">
    <source>
        <dbReference type="Proteomes" id="UP001607125"/>
    </source>
</evidence>
<dbReference type="EMBL" id="JBIHSF010000011">
    <property type="protein sequence ID" value="MFH0262712.1"/>
    <property type="molecule type" value="Genomic_DNA"/>
</dbReference>
<protein>
    <submittedName>
        <fullName evidence="1">Uncharacterized protein</fullName>
    </submittedName>
</protein>
<comment type="caution">
    <text evidence="1">The sequence shown here is derived from an EMBL/GenBank/DDBJ whole genome shotgun (WGS) entry which is preliminary data.</text>
</comment>
<name>A0ABW7IM50_9VIBR</name>
<dbReference type="Proteomes" id="UP001607125">
    <property type="component" value="Unassembled WGS sequence"/>
</dbReference>
<proteinExistence type="predicted"/>
<evidence type="ECO:0000313" key="1">
    <source>
        <dbReference type="EMBL" id="MFH0262712.1"/>
    </source>
</evidence>
<gene>
    <name evidence="1" type="ORF">ACGRH2_20195</name>
</gene>
<dbReference type="RefSeq" id="WP_394629838.1">
    <property type="nucleotide sequence ID" value="NZ_JBIHSF010000011.1"/>
</dbReference>
<keyword evidence="2" id="KW-1185">Reference proteome</keyword>
<accession>A0ABW7IM50</accession>
<reference evidence="1 2" key="1">
    <citation type="submission" date="2024-10" db="EMBL/GenBank/DDBJ databases">
        <authorList>
            <person name="Yibar A."/>
            <person name="Saticioglu I.B."/>
            <person name="Duman M."/>
            <person name="Ajmi N."/>
            <person name="Gurler F."/>
            <person name="Ay H."/>
            <person name="Onuk E."/>
            <person name="Guler S."/>
            <person name="Romalde J.L."/>
        </authorList>
    </citation>
    <scope>NUCLEOTIDE SEQUENCE [LARGE SCALE GENOMIC DNA]</scope>
    <source>
        <strain evidence="1 2">1-TCBS-B</strain>
    </source>
</reference>
<sequence>MLSEKNIAKVFELPSITEQTEALKAALLATEASDNFTAILVSIEISDYALQVDRYYLCLCRVL</sequence>
<organism evidence="1 2">
    <name type="scientific">Vibrio barjaei</name>
    <dbReference type="NCBI Taxonomy" id="1676683"/>
    <lineage>
        <taxon>Bacteria</taxon>
        <taxon>Pseudomonadati</taxon>
        <taxon>Pseudomonadota</taxon>
        <taxon>Gammaproteobacteria</taxon>
        <taxon>Vibrionales</taxon>
        <taxon>Vibrionaceae</taxon>
        <taxon>Vibrio</taxon>
    </lineage>
</organism>